<dbReference type="NCBIfam" id="TIGR00229">
    <property type="entry name" value="sensory_box"/>
    <property type="match status" value="1"/>
</dbReference>
<dbReference type="Pfam" id="PF08448">
    <property type="entry name" value="PAS_4"/>
    <property type="match status" value="1"/>
</dbReference>
<evidence type="ECO:0000256" key="1">
    <source>
        <dbReference type="ARBA" id="ARBA00000085"/>
    </source>
</evidence>
<dbReference type="Proteomes" id="UP000474567">
    <property type="component" value="Unassembled WGS sequence"/>
</dbReference>
<dbReference type="Gene3D" id="3.30.450.20">
    <property type="entry name" value="PAS domain"/>
    <property type="match status" value="2"/>
</dbReference>
<keyword evidence="6" id="KW-0175">Coiled coil</keyword>
<gene>
    <name evidence="8" type="ORF">FLACOL7796_04296</name>
</gene>
<dbReference type="SUPFAM" id="SSF47384">
    <property type="entry name" value="Homodimeric domain of signal transducing histidine kinase"/>
    <property type="match status" value="1"/>
</dbReference>
<dbReference type="InterPro" id="IPR013656">
    <property type="entry name" value="PAS_4"/>
</dbReference>
<protein>
    <recommendedName>
        <fullName evidence="2">histidine kinase</fullName>
        <ecNumber evidence="2">2.7.13.3</ecNumber>
    </recommendedName>
</protein>
<dbReference type="SMART" id="SM00086">
    <property type="entry name" value="PAC"/>
    <property type="match status" value="1"/>
</dbReference>
<keyword evidence="9" id="KW-1185">Reference proteome</keyword>
<dbReference type="InterPro" id="IPR000014">
    <property type="entry name" value="PAS"/>
</dbReference>
<dbReference type="SMART" id="SM00388">
    <property type="entry name" value="HisKA"/>
    <property type="match status" value="1"/>
</dbReference>
<dbReference type="SUPFAM" id="SSF55785">
    <property type="entry name" value="PYP-like sensor domain (PAS domain)"/>
    <property type="match status" value="2"/>
</dbReference>
<keyword evidence="3" id="KW-0597">Phosphoprotein</keyword>
<evidence type="ECO:0000256" key="3">
    <source>
        <dbReference type="ARBA" id="ARBA00022553"/>
    </source>
</evidence>
<dbReference type="InterPro" id="IPR035965">
    <property type="entry name" value="PAS-like_dom_sf"/>
</dbReference>
<accession>A0ABN7ERI1</accession>
<dbReference type="InterPro" id="IPR003661">
    <property type="entry name" value="HisK_dim/P_dom"/>
</dbReference>
<comment type="catalytic activity">
    <reaction evidence="1">
        <text>ATP + protein L-histidine = ADP + protein N-phospho-L-histidine.</text>
        <dbReference type="EC" id="2.7.13.3"/>
    </reaction>
</comment>
<dbReference type="PANTHER" id="PTHR43304:SF1">
    <property type="entry name" value="PAC DOMAIN-CONTAINING PROTEIN"/>
    <property type="match status" value="1"/>
</dbReference>
<feature type="coiled-coil region" evidence="6">
    <location>
        <begin position="245"/>
        <end position="272"/>
    </location>
</feature>
<feature type="domain" description="PAC" evidence="7">
    <location>
        <begin position="205"/>
        <end position="257"/>
    </location>
</feature>
<dbReference type="EMBL" id="CADCST010000136">
    <property type="protein sequence ID" value="CAA9202468.1"/>
    <property type="molecule type" value="Genomic_DNA"/>
</dbReference>
<evidence type="ECO:0000256" key="2">
    <source>
        <dbReference type="ARBA" id="ARBA00012438"/>
    </source>
</evidence>
<dbReference type="InterPro" id="IPR052162">
    <property type="entry name" value="Sensor_kinase/Photoreceptor"/>
</dbReference>
<keyword evidence="5" id="KW-0418">Kinase</keyword>
<dbReference type="CDD" id="cd00130">
    <property type="entry name" value="PAS"/>
    <property type="match status" value="1"/>
</dbReference>
<evidence type="ECO:0000313" key="8">
    <source>
        <dbReference type="EMBL" id="CAA9202468.1"/>
    </source>
</evidence>
<dbReference type="Pfam" id="PF08447">
    <property type="entry name" value="PAS_3"/>
    <property type="match status" value="1"/>
</dbReference>
<reference evidence="8 9" key="1">
    <citation type="submission" date="2020-02" db="EMBL/GenBank/DDBJ databases">
        <authorList>
            <person name="Criscuolo A."/>
        </authorList>
    </citation>
    <scope>NUCLEOTIDE SEQUENCE [LARGE SCALE GENOMIC DNA]</scope>
    <source>
        <strain evidence="8">CECT7796</strain>
    </source>
</reference>
<comment type="caution">
    <text evidence="8">The sequence shown here is derived from an EMBL/GenBank/DDBJ whole genome shotgun (WGS) entry which is preliminary data.</text>
</comment>
<dbReference type="PROSITE" id="PS50113">
    <property type="entry name" value="PAC"/>
    <property type="match status" value="1"/>
</dbReference>
<evidence type="ECO:0000259" key="7">
    <source>
        <dbReference type="PROSITE" id="PS50113"/>
    </source>
</evidence>
<dbReference type="InterPro" id="IPR001610">
    <property type="entry name" value="PAC"/>
</dbReference>
<evidence type="ECO:0000256" key="4">
    <source>
        <dbReference type="ARBA" id="ARBA00022679"/>
    </source>
</evidence>
<dbReference type="Gene3D" id="1.10.287.130">
    <property type="match status" value="1"/>
</dbReference>
<dbReference type="InterPro" id="IPR000700">
    <property type="entry name" value="PAS-assoc_C"/>
</dbReference>
<keyword evidence="4" id="KW-0808">Transferase</keyword>
<evidence type="ECO:0000256" key="5">
    <source>
        <dbReference type="ARBA" id="ARBA00022777"/>
    </source>
</evidence>
<dbReference type="PANTHER" id="PTHR43304">
    <property type="entry name" value="PHYTOCHROME-LIKE PROTEIN CPH1"/>
    <property type="match status" value="1"/>
</dbReference>
<organism evidence="8 9">
    <name type="scientific">Flavobacterium collinsii</name>
    <dbReference type="NCBI Taxonomy" id="1114861"/>
    <lineage>
        <taxon>Bacteria</taxon>
        <taxon>Pseudomonadati</taxon>
        <taxon>Bacteroidota</taxon>
        <taxon>Flavobacteriia</taxon>
        <taxon>Flavobacteriales</taxon>
        <taxon>Flavobacteriaceae</taxon>
        <taxon>Flavobacterium</taxon>
    </lineage>
</organism>
<dbReference type="InterPro" id="IPR013655">
    <property type="entry name" value="PAS_fold_3"/>
</dbReference>
<name>A0ABN7ERI1_9FLAO</name>
<proteinExistence type="predicted"/>
<dbReference type="CDD" id="cd00082">
    <property type="entry name" value="HisKA"/>
    <property type="match status" value="1"/>
</dbReference>
<dbReference type="InterPro" id="IPR036097">
    <property type="entry name" value="HisK_dim/P_sf"/>
</dbReference>
<evidence type="ECO:0000313" key="9">
    <source>
        <dbReference type="Proteomes" id="UP000474567"/>
    </source>
</evidence>
<evidence type="ECO:0000256" key="6">
    <source>
        <dbReference type="SAM" id="Coils"/>
    </source>
</evidence>
<dbReference type="EC" id="2.7.13.3" evidence="2"/>
<sequence length="400" mass="45712">MYDNVMLLKDIVDNAPIPIAVYVGEELTVELANPSMIKTWGKGDQVTGKKYLDILPEIQNQNISEEAFAVLKTGISFHAKDKKVDLVINGSMKSHYFNYSFIPLFDKEAKVYGIMDTGVDVTDLQLAKLQVQIAEERLRIAIESSGMGTYEIDLETKEIKTCGNFNSIWSIDSYNCEKQLIEKLHPEDLAVREKAYKEAEITGKMCYEARIVNDDKSHKWVKINGRIIKDENGTPAAIIGIIQDIQEHKRFEEELKKQVAESTQELQRYNDDLLHFANVVSHDLNEPVRKIKIFNSLLRNEPQTDFNENSKKYLNKIDQSAERMQTTIEGILAYSTLDKKTQVVELINLDEVIENIKIDLELIIKEKGAILVISKLPKIEGAPILIQQLFYNLISNELKF</sequence>
<dbReference type="Pfam" id="PF00512">
    <property type="entry name" value="HisKA"/>
    <property type="match status" value="1"/>
</dbReference>